<protein>
    <recommendedName>
        <fullName evidence="7">NlpC/P60 domain-containing protein</fullName>
    </recommendedName>
</protein>
<accession>A0ABQ2MKL6</accession>
<evidence type="ECO:0000313" key="9">
    <source>
        <dbReference type="Proteomes" id="UP000656881"/>
    </source>
</evidence>
<organism evidence="8 9">
    <name type="scientific">Streptomyces lasiicapitis</name>
    <dbReference type="NCBI Taxonomy" id="1923961"/>
    <lineage>
        <taxon>Bacteria</taxon>
        <taxon>Bacillati</taxon>
        <taxon>Actinomycetota</taxon>
        <taxon>Actinomycetes</taxon>
        <taxon>Kitasatosporales</taxon>
        <taxon>Streptomycetaceae</taxon>
        <taxon>Streptomyces</taxon>
    </lineage>
</organism>
<dbReference type="Pfam" id="PF00877">
    <property type="entry name" value="NLPC_P60"/>
    <property type="match status" value="1"/>
</dbReference>
<feature type="compositionally biased region" description="Basic and acidic residues" evidence="5">
    <location>
        <begin position="228"/>
        <end position="259"/>
    </location>
</feature>
<keyword evidence="6" id="KW-0732">Signal</keyword>
<evidence type="ECO:0000256" key="5">
    <source>
        <dbReference type="SAM" id="MobiDB-lite"/>
    </source>
</evidence>
<dbReference type="InterPro" id="IPR000064">
    <property type="entry name" value="NLP_P60_dom"/>
</dbReference>
<proteinExistence type="inferred from homology"/>
<evidence type="ECO:0000256" key="1">
    <source>
        <dbReference type="ARBA" id="ARBA00007074"/>
    </source>
</evidence>
<dbReference type="Gene3D" id="6.10.250.3150">
    <property type="match status" value="1"/>
</dbReference>
<dbReference type="SUPFAM" id="SSF54001">
    <property type="entry name" value="Cysteine proteinases"/>
    <property type="match status" value="1"/>
</dbReference>
<feature type="chain" id="PRO_5045472831" description="NlpC/P60 domain-containing protein" evidence="6">
    <location>
        <begin position="40"/>
        <end position="417"/>
    </location>
</feature>
<gene>
    <name evidence="8" type="ORF">GCM10012286_61390</name>
</gene>
<dbReference type="InterPro" id="IPR051794">
    <property type="entry name" value="PG_Endopeptidase_C40"/>
</dbReference>
<dbReference type="PANTHER" id="PTHR47359:SF3">
    <property type="entry name" value="NLP_P60 DOMAIN-CONTAINING PROTEIN-RELATED"/>
    <property type="match status" value="1"/>
</dbReference>
<dbReference type="Gene3D" id="3.90.1720.10">
    <property type="entry name" value="endopeptidase domain like (from Nostoc punctiforme)"/>
    <property type="match status" value="1"/>
</dbReference>
<feature type="compositionally biased region" description="Gly residues" evidence="5">
    <location>
        <begin position="262"/>
        <end position="296"/>
    </location>
</feature>
<keyword evidence="4" id="KW-0788">Thiol protease</keyword>
<evidence type="ECO:0000256" key="6">
    <source>
        <dbReference type="SAM" id="SignalP"/>
    </source>
</evidence>
<evidence type="ECO:0000259" key="7">
    <source>
        <dbReference type="PROSITE" id="PS51935"/>
    </source>
</evidence>
<name>A0ABQ2MKL6_9ACTN</name>
<feature type="signal peptide" evidence="6">
    <location>
        <begin position="1"/>
        <end position="39"/>
    </location>
</feature>
<dbReference type="RefSeq" id="WP_189176374.1">
    <property type="nucleotide sequence ID" value="NZ_BMNG01000014.1"/>
</dbReference>
<comment type="caution">
    <text evidence="8">The sequence shown here is derived from an EMBL/GenBank/DDBJ whole genome shotgun (WGS) entry which is preliminary data.</text>
</comment>
<keyword evidence="2" id="KW-0645">Protease</keyword>
<keyword evidence="3" id="KW-0378">Hydrolase</keyword>
<dbReference type="PROSITE" id="PS51935">
    <property type="entry name" value="NLPC_P60"/>
    <property type="match status" value="1"/>
</dbReference>
<reference evidence="9" key="1">
    <citation type="journal article" date="2019" name="Int. J. Syst. Evol. Microbiol.">
        <title>The Global Catalogue of Microorganisms (GCM) 10K type strain sequencing project: providing services to taxonomists for standard genome sequencing and annotation.</title>
        <authorList>
            <consortium name="The Broad Institute Genomics Platform"/>
            <consortium name="The Broad Institute Genome Sequencing Center for Infectious Disease"/>
            <person name="Wu L."/>
            <person name="Ma J."/>
        </authorList>
    </citation>
    <scope>NUCLEOTIDE SEQUENCE [LARGE SCALE GENOMIC DNA]</scope>
    <source>
        <strain evidence="9">CGMCC 4.7349</strain>
    </source>
</reference>
<evidence type="ECO:0000256" key="3">
    <source>
        <dbReference type="ARBA" id="ARBA00022801"/>
    </source>
</evidence>
<keyword evidence="9" id="KW-1185">Reference proteome</keyword>
<feature type="domain" description="NlpC/P60" evidence="7">
    <location>
        <begin position="302"/>
        <end position="417"/>
    </location>
</feature>
<evidence type="ECO:0000256" key="2">
    <source>
        <dbReference type="ARBA" id="ARBA00022670"/>
    </source>
</evidence>
<dbReference type="Proteomes" id="UP000656881">
    <property type="component" value="Unassembled WGS sequence"/>
</dbReference>
<evidence type="ECO:0000313" key="8">
    <source>
        <dbReference type="EMBL" id="GGO53590.1"/>
    </source>
</evidence>
<dbReference type="PANTHER" id="PTHR47359">
    <property type="entry name" value="PEPTIDOGLYCAN DL-ENDOPEPTIDASE CWLO"/>
    <property type="match status" value="1"/>
</dbReference>
<dbReference type="InterPro" id="IPR038765">
    <property type="entry name" value="Papain-like_cys_pep_sf"/>
</dbReference>
<feature type="region of interest" description="Disordered" evidence="5">
    <location>
        <begin position="228"/>
        <end position="299"/>
    </location>
</feature>
<sequence length="417" mass="44668">MASHRKPRSRSALIRTTPALGITTAALTSVALLSQSANAAPSAPTEPAKPSLEEVQKKVDDLYHQAGVATQKYNSAKERTDKQRKKVDRLLDDVAKRTDGLNEARQELGSFAAAQYRTGGVSETATMMLADDPKSFFDQNHLADRLTSRQKKAVDDYQTQQVAATKQRAKATKSLKTLGDSRDDLKASKQTVQTKLTEARSLLSKLTAEEKARLAAIEKRKEEAAKRKAAELARKQAEAERKRKAEEAAERREREREQGQDQGSGSGSGSGSDTGSGSGSGSDTGTGSGTGTGTGSTDGSYAAKAKKVIAFAEKQMGKPYVWGATGPDSFDCSGLTQAAWKTAGISLPRTTWDQVKVGTTVPTSSAKPGDLVFFYDDISHVGIYIGDGKMIHAPKPGANVRVESIYYMPIHSVVRPA</sequence>
<evidence type="ECO:0000256" key="4">
    <source>
        <dbReference type="ARBA" id="ARBA00022807"/>
    </source>
</evidence>
<dbReference type="EMBL" id="BMNG01000014">
    <property type="protein sequence ID" value="GGO53590.1"/>
    <property type="molecule type" value="Genomic_DNA"/>
</dbReference>
<comment type="similarity">
    <text evidence="1">Belongs to the peptidase C40 family.</text>
</comment>